<dbReference type="EMBL" id="MN738932">
    <property type="protein sequence ID" value="QHT32192.1"/>
    <property type="molecule type" value="Genomic_DNA"/>
</dbReference>
<dbReference type="AlphaFoldDB" id="A0A6C0ETX4"/>
<evidence type="ECO:0000313" key="1">
    <source>
        <dbReference type="EMBL" id="QHT32192.1"/>
    </source>
</evidence>
<proteinExistence type="predicted"/>
<accession>A0A6C0ETX4</accession>
<reference evidence="1" key="1">
    <citation type="journal article" date="2020" name="Nature">
        <title>Giant virus diversity and host interactions through global metagenomics.</title>
        <authorList>
            <person name="Schulz F."/>
            <person name="Roux S."/>
            <person name="Paez-Espino D."/>
            <person name="Jungbluth S."/>
            <person name="Walsh D.A."/>
            <person name="Denef V.J."/>
            <person name="McMahon K.D."/>
            <person name="Konstantinidis K.T."/>
            <person name="Eloe-Fadrosh E.A."/>
            <person name="Kyrpides N.C."/>
            <person name="Woyke T."/>
        </authorList>
    </citation>
    <scope>NUCLEOTIDE SEQUENCE</scope>
    <source>
        <strain evidence="1">GVMAG-M-3300009159-65</strain>
    </source>
</reference>
<protein>
    <submittedName>
        <fullName evidence="1">Uncharacterized protein</fullName>
    </submittedName>
</protein>
<sequence>MLQKKKILPYQLIKNHKYFIEYTGLNNSIIYTGIYKNSYEGINSSNFCIMGRLYIFYNDYCMSYYTVEFQKENIQNAMELRALNMILQRITGDETFNFI</sequence>
<organism evidence="1">
    <name type="scientific">viral metagenome</name>
    <dbReference type="NCBI Taxonomy" id="1070528"/>
    <lineage>
        <taxon>unclassified sequences</taxon>
        <taxon>metagenomes</taxon>
        <taxon>organismal metagenomes</taxon>
    </lineage>
</organism>
<name>A0A6C0ETX4_9ZZZZ</name>